<sequence length="198" mass="21867">MAVSLKKGERISLTKDNPGLEKVIVGLGWDSAEKKGGFFGILSQPQQIDCDASALVLKGGRLCGNADIVYFGNLRHASGTVVHHGDNLTGDGAGDDEQIFIDLVHVPKEYDRIVVVVNIYHAVERSQHFGMIRNAFIRIVNEKTRAELCRYNLTDDYSKMTAMVFGELYRDGTEWKFAAVGQGTTDPGLAELCKRYVN</sequence>
<dbReference type="eggNOG" id="COG2310">
    <property type="taxonomic scope" value="Bacteria"/>
</dbReference>
<dbReference type="Gene3D" id="2.60.60.30">
    <property type="entry name" value="sav2460 like domains"/>
    <property type="match status" value="1"/>
</dbReference>
<dbReference type="Pfam" id="PF02342">
    <property type="entry name" value="TerD"/>
    <property type="match status" value="1"/>
</dbReference>
<dbReference type="Proteomes" id="UP000003571">
    <property type="component" value="Unassembled WGS sequence"/>
</dbReference>
<dbReference type="PATRIC" id="fig|907348.3.peg.1317"/>
<dbReference type="CDD" id="cd06974">
    <property type="entry name" value="TerD_like"/>
    <property type="match status" value="1"/>
</dbReference>
<reference evidence="3 4" key="1">
    <citation type="submission" date="2011-09" db="EMBL/GenBank/DDBJ databases">
        <title>The draft genome of Treponema saccharophilum DSM 2985.</title>
        <authorList>
            <consortium name="US DOE Joint Genome Institute (JGI-PGF)"/>
            <person name="Lucas S."/>
            <person name="Copeland A."/>
            <person name="Lapidus A."/>
            <person name="Glavina del Rio T."/>
            <person name="Dalin E."/>
            <person name="Tice H."/>
            <person name="Bruce D."/>
            <person name="Goodwin L."/>
            <person name="Pitluck S."/>
            <person name="Peters L."/>
            <person name="Kyrpides N."/>
            <person name="Mavromatis K."/>
            <person name="Ivanova N."/>
            <person name="Markowitz V."/>
            <person name="Cheng J.-F."/>
            <person name="Hugenholtz P."/>
            <person name="Woyke T."/>
            <person name="Wu D."/>
            <person name="Gronow S."/>
            <person name="Wellnitz S."/>
            <person name="Brambilla E."/>
            <person name="Klenk H.-P."/>
            <person name="Eisen J.A."/>
        </authorList>
    </citation>
    <scope>NUCLEOTIDE SEQUENCE [LARGE SCALE GENOMIC DNA]</scope>
    <source>
        <strain evidence="3 4">DSM 2985</strain>
    </source>
</reference>
<organism evidence="3 4">
    <name type="scientific">Treponema saccharophilum DSM 2985</name>
    <dbReference type="NCBI Taxonomy" id="907348"/>
    <lineage>
        <taxon>Bacteria</taxon>
        <taxon>Pseudomonadati</taxon>
        <taxon>Spirochaetota</taxon>
        <taxon>Spirochaetia</taxon>
        <taxon>Spirochaetales</taxon>
        <taxon>Treponemataceae</taxon>
        <taxon>Treponema</taxon>
    </lineage>
</organism>
<evidence type="ECO:0000313" key="3">
    <source>
        <dbReference type="EMBL" id="EIC01993.1"/>
    </source>
</evidence>
<dbReference type="AlphaFoldDB" id="H7EKA6"/>
<dbReference type="OrthoDB" id="4123258at2"/>
<dbReference type="EMBL" id="AGRW01000044">
    <property type="protein sequence ID" value="EIC01993.1"/>
    <property type="molecule type" value="Genomic_DNA"/>
</dbReference>
<name>H7EKA6_9SPIR</name>
<dbReference type="InterPro" id="IPR051324">
    <property type="entry name" value="Stress/Tellurium_Resist"/>
</dbReference>
<comment type="caution">
    <text evidence="3">The sequence shown here is derived from an EMBL/GenBank/DDBJ whole genome shotgun (WGS) entry which is preliminary data.</text>
</comment>
<evidence type="ECO:0000256" key="1">
    <source>
        <dbReference type="ARBA" id="ARBA00022686"/>
    </source>
</evidence>
<evidence type="ECO:0000313" key="4">
    <source>
        <dbReference type="Proteomes" id="UP000003571"/>
    </source>
</evidence>
<proteinExistence type="predicted"/>
<dbReference type="RefSeq" id="WP_002703964.1">
    <property type="nucleotide sequence ID" value="NZ_AGRW01000044.1"/>
</dbReference>
<dbReference type="STRING" id="907348.TresaDRAFT_1745"/>
<gene>
    <name evidence="3" type="ORF">TresaDRAFT_1745</name>
</gene>
<dbReference type="PANTHER" id="PTHR32097:SF15">
    <property type="entry name" value="STRESS RESPONSE PROTEIN SCP2"/>
    <property type="match status" value="1"/>
</dbReference>
<evidence type="ECO:0000259" key="2">
    <source>
        <dbReference type="Pfam" id="PF02342"/>
    </source>
</evidence>
<feature type="domain" description="TerD" evidence="2">
    <location>
        <begin position="1"/>
        <end position="196"/>
    </location>
</feature>
<dbReference type="GO" id="GO:0046690">
    <property type="term" value="P:response to tellurium ion"/>
    <property type="evidence" value="ECO:0007669"/>
    <property type="project" value="UniProtKB-KW"/>
</dbReference>
<protein>
    <submittedName>
        <fullName evidence="3">Stress protein</fullName>
    </submittedName>
</protein>
<keyword evidence="4" id="KW-1185">Reference proteome</keyword>
<dbReference type="InterPro" id="IPR003325">
    <property type="entry name" value="TerD"/>
</dbReference>
<accession>H7EKA6</accession>
<keyword evidence="1" id="KW-0778">Tellurium resistance</keyword>
<dbReference type="PANTHER" id="PTHR32097">
    <property type="entry name" value="CAMP-BINDING PROTEIN 1-RELATED"/>
    <property type="match status" value="1"/>
</dbReference>